<dbReference type="Proteomes" id="UP001291999">
    <property type="component" value="Unassembled WGS sequence"/>
</dbReference>
<gene>
    <name evidence="3" type="ORF">SFC79_10705</name>
</gene>
<dbReference type="EMBL" id="JAXQPW010000002">
    <property type="protein sequence ID" value="MDZ5662235.1"/>
    <property type="molecule type" value="Genomic_DNA"/>
</dbReference>
<evidence type="ECO:0000256" key="2">
    <source>
        <dbReference type="ARBA" id="ARBA00023235"/>
    </source>
</evidence>
<dbReference type="Pfam" id="PF02567">
    <property type="entry name" value="PhzC-PhzF"/>
    <property type="match status" value="1"/>
</dbReference>
<comment type="similarity">
    <text evidence="1">Belongs to the PhzF family.</text>
</comment>
<comment type="caution">
    <text evidence="3">The sequence shown here is derived from an EMBL/GenBank/DDBJ whole genome shotgun (WGS) entry which is preliminary data.</text>
</comment>
<dbReference type="RefSeq" id="WP_322424331.1">
    <property type="nucleotide sequence ID" value="NZ_JAXQPW010000002.1"/>
</dbReference>
<dbReference type="PANTHER" id="PTHR13774:SF17">
    <property type="entry name" value="PHENAZINE BIOSYNTHESIS-LIKE DOMAIN-CONTAINING PROTEIN"/>
    <property type="match status" value="1"/>
</dbReference>
<evidence type="ECO:0000313" key="4">
    <source>
        <dbReference type="Proteomes" id="UP001291999"/>
    </source>
</evidence>
<sequence length="276" mass="28792">MPVETTFAIVDAFTTEHPFSGNPAGVVVLDAYPDDAWMQGVANELHQAETAFLVPAQDPASFRLRWFTPVAEVALCGHATLASAHWLWESGTVPDGSTITFTTASGPLSAVRDGDQVVLDFPSVPAEPVPPSADLHADLRTALDGAVPVWTGITSNDDPGERNVLAVLETEAAVRGLAPDLQAVTRLPAGGLIVTAKTRTGGVVSRYFAPAYGIPEDPVTGSAHCTIGPYWQDQLGTTLLAEQASPRGGALRVDTGTAGRVHLSGTARTAVTGLIH</sequence>
<accession>A0ABU5KB85</accession>
<keyword evidence="2" id="KW-0413">Isomerase</keyword>
<dbReference type="SUPFAM" id="SSF54506">
    <property type="entry name" value="Diaminopimelate epimerase-like"/>
    <property type="match status" value="1"/>
</dbReference>
<protein>
    <submittedName>
        <fullName evidence="3">PhzF family phenazine biosynthesis protein</fullName>
    </submittedName>
</protein>
<dbReference type="PIRSF" id="PIRSF016184">
    <property type="entry name" value="PhzC_PhzF"/>
    <property type="match status" value="1"/>
</dbReference>
<keyword evidence="4" id="KW-1185">Reference proteome</keyword>
<organism evidence="3 4">
    <name type="scientific">Nocardioides renjunii</name>
    <dbReference type="NCBI Taxonomy" id="3095075"/>
    <lineage>
        <taxon>Bacteria</taxon>
        <taxon>Bacillati</taxon>
        <taxon>Actinomycetota</taxon>
        <taxon>Actinomycetes</taxon>
        <taxon>Propionibacteriales</taxon>
        <taxon>Nocardioidaceae</taxon>
        <taxon>Nocardioides</taxon>
    </lineage>
</organism>
<evidence type="ECO:0000256" key="1">
    <source>
        <dbReference type="ARBA" id="ARBA00008270"/>
    </source>
</evidence>
<proteinExistence type="inferred from homology"/>
<name>A0ABU5KB85_9ACTN</name>
<reference evidence="3 4" key="1">
    <citation type="submission" date="2023-11" db="EMBL/GenBank/DDBJ databases">
        <title>Novel species in genus Nocardioides.</title>
        <authorList>
            <person name="Zhou H."/>
        </authorList>
    </citation>
    <scope>NUCLEOTIDE SEQUENCE [LARGE SCALE GENOMIC DNA]</scope>
    <source>
        <strain evidence="3 4">S-58</strain>
    </source>
</reference>
<dbReference type="NCBIfam" id="TIGR00654">
    <property type="entry name" value="PhzF_family"/>
    <property type="match status" value="1"/>
</dbReference>
<dbReference type="Gene3D" id="3.10.310.10">
    <property type="entry name" value="Diaminopimelate Epimerase, Chain A, domain 1"/>
    <property type="match status" value="2"/>
</dbReference>
<evidence type="ECO:0000313" key="3">
    <source>
        <dbReference type="EMBL" id="MDZ5662235.1"/>
    </source>
</evidence>
<dbReference type="InterPro" id="IPR003719">
    <property type="entry name" value="Phenazine_PhzF-like"/>
</dbReference>
<dbReference type="PANTHER" id="PTHR13774">
    <property type="entry name" value="PHENAZINE BIOSYNTHESIS PROTEIN"/>
    <property type="match status" value="1"/>
</dbReference>